<dbReference type="Proteomes" id="UP000184268">
    <property type="component" value="Unassembled WGS sequence"/>
</dbReference>
<keyword evidence="4" id="KW-0732">Signal</keyword>
<dbReference type="Gene3D" id="1.25.40.10">
    <property type="entry name" value="Tetratricopeptide repeat domain"/>
    <property type="match status" value="2"/>
</dbReference>
<dbReference type="Pfam" id="PF01841">
    <property type="entry name" value="Transglut_core"/>
    <property type="match status" value="1"/>
</dbReference>
<dbReference type="PANTHER" id="PTHR44227">
    <property type="match status" value="1"/>
</dbReference>
<dbReference type="OrthoDB" id="5801251at2"/>
<dbReference type="STRING" id="299255.SAMN02745129_3113"/>
<dbReference type="RefSeq" id="WP_067661223.1">
    <property type="nucleotide sequence ID" value="NZ_FQXG01000005.1"/>
</dbReference>
<feature type="repeat" description="TPR" evidence="3">
    <location>
        <begin position="292"/>
        <end position="325"/>
    </location>
</feature>
<evidence type="ECO:0000313" key="7">
    <source>
        <dbReference type="Proteomes" id="UP000184268"/>
    </source>
</evidence>
<dbReference type="SMART" id="SM00028">
    <property type="entry name" value="TPR"/>
    <property type="match status" value="4"/>
</dbReference>
<keyword evidence="1" id="KW-0677">Repeat</keyword>
<protein>
    <submittedName>
        <fullName evidence="6">Tetratricopeptide repeat-containing protein</fullName>
    </submittedName>
</protein>
<evidence type="ECO:0000256" key="3">
    <source>
        <dbReference type="PROSITE-ProRule" id="PRU00339"/>
    </source>
</evidence>
<dbReference type="InterPro" id="IPR038765">
    <property type="entry name" value="Papain-like_cys_pep_sf"/>
</dbReference>
<organism evidence="6 7">
    <name type="scientific">Ferrimonas marina</name>
    <dbReference type="NCBI Taxonomy" id="299255"/>
    <lineage>
        <taxon>Bacteria</taxon>
        <taxon>Pseudomonadati</taxon>
        <taxon>Pseudomonadota</taxon>
        <taxon>Gammaproteobacteria</taxon>
        <taxon>Alteromonadales</taxon>
        <taxon>Ferrimonadaceae</taxon>
        <taxon>Ferrimonas</taxon>
    </lineage>
</organism>
<dbReference type="PROSITE" id="PS50005">
    <property type="entry name" value="TPR"/>
    <property type="match status" value="1"/>
</dbReference>
<dbReference type="AlphaFoldDB" id="A0A1M5X1I6"/>
<feature type="signal peptide" evidence="4">
    <location>
        <begin position="1"/>
        <end position="25"/>
    </location>
</feature>
<feature type="domain" description="Transglutaminase-like" evidence="5">
    <location>
        <begin position="69"/>
        <end position="123"/>
    </location>
</feature>
<feature type="chain" id="PRO_5009914818" evidence="4">
    <location>
        <begin position="26"/>
        <end position="374"/>
    </location>
</feature>
<dbReference type="SUPFAM" id="SSF48452">
    <property type="entry name" value="TPR-like"/>
    <property type="match status" value="1"/>
</dbReference>
<name>A0A1M5X1I6_9GAMM</name>
<proteinExistence type="predicted"/>
<dbReference type="Pfam" id="PF14559">
    <property type="entry name" value="TPR_19"/>
    <property type="match status" value="1"/>
</dbReference>
<gene>
    <name evidence="6" type="ORF">SAMN02745129_3113</name>
</gene>
<reference evidence="6 7" key="1">
    <citation type="submission" date="2016-11" db="EMBL/GenBank/DDBJ databases">
        <authorList>
            <person name="Jaros S."/>
            <person name="Januszkiewicz K."/>
            <person name="Wedrychowicz H."/>
        </authorList>
    </citation>
    <scope>NUCLEOTIDE SEQUENCE [LARGE SCALE GENOMIC DNA]</scope>
    <source>
        <strain evidence="6 7">DSM 16917</strain>
    </source>
</reference>
<dbReference type="InterPro" id="IPR019734">
    <property type="entry name" value="TPR_rpt"/>
</dbReference>
<evidence type="ECO:0000256" key="1">
    <source>
        <dbReference type="ARBA" id="ARBA00022737"/>
    </source>
</evidence>
<dbReference type="PANTHER" id="PTHR44227:SF3">
    <property type="entry name" value="PROTEIN O-MANNOSYL-TRANSFERASE TMTC4"/>
    <property type="match status" value="1"/>
</dbReference>
<evidence type="ECO:0000259" key="5">
    <source>
        <dbReference type="Pfam" id="PF01841"/>
    </source>
</evidence>
<accession>A0A1M5X1I6</accession>
<evidence type="ECO:0000256" key="4">
    <source>
        <dbReference type="SAM" id="SignalP"/>
    </source>
</evidence>
<dbReference type="SUPFAM" id="SSF54001">
    <property type="entry name" value="Cysteine proteinases"/>
    <property type="match status" value="1"/>
</dbReference>
<sequence>MRTLSVFLALLLGLAGCASSGPTQTADPSLWQDHHFDDSGVVPSPEQAFAMSPPMEVLARKLAKSSNPKKALVDYLFDDGEVRYDNSRTRNASETFETGSGNCMSLVLMTASLARSLNIPYQYQLVEAPPVWDRQGGLYLLNGHVNLRLSNVVNLDEVRFSGDTSTIDFLPGSQMRGYQIRRLSESQLMARYYNNLAAEAMVDGDRDRAYQLLKMAYQIEPGYDQMWNTLGVLYRRHGLEAEAEAVYRHAMQLPKVELDAMHNLSVLLASQNRLIEWQAIHKELELRRIRNPYYYYDMGEQAYRRGQYASAVRYFERALDLADYRHEFHFGLSRAYFSNGQFRLSERHLSKAHELAPQNEKQRYQLKLTALRSH</sequence>
<evidence type="ECO:0000313" key="6">
    <source>
        <dbReference type="EMBL" id="SHH93053.1"/>
    </source>
</evidence>
<evidence type="ECO:0000256" key="2">
    <source>
        <dbReference type="ARBA" id="ARBA00022803"/>
    </source>
</evidence>
<dbReference type="InterPro" id="IPR011990">
    <property type="entry name" value="TPR-like_helical_dom_sf"/>
</dbReference>
<dbReference type="InterPro" id="IPR052346">
    <property type="entry name" value="O-mannosyl-transferase_TMTC"/>
</dbReference>
<keyword evidence="7" id="KW-1185">Reference proteome</keyword>
<dbReference type="PROSITE" id="PS51257">
    <property type="entry name" value="PROKAR_LIPOPROTEIN"/>
    <property type="match status" value="1"/>
</dbReference>
<dbReference type="InterPro" id="IPR002931">
    <property type="entry name" value="Transglutaminase-like"/>
</dbReference>
<keyword evidence="2 3" id="KW-0802">TPR repeat</keyword>
<dbReference type="EMBL" id="FQXG01000005">
    <property type="protein sequence ID" value="SHH93053.1"/>
    <property type="molecule type" value="Genomic_DNA"/>
</dbReference>